<protein>
    <submittedName>
        <fullName evidence="2">GNAT family N-acetyltransferase</fullName>
    </submittedName>
</protein>
<sequence length="190" mass="21369">MGKLDTERLLLRPLTIDDSGRIEEMAGDIEVAKSTLNIPHPYTEGSAVGFIESVLSAEKNNKIVAFGIKEKESNLLIGLININLSEPFSRGELAYWIGREYWGKGYGTEATKALLEYGFNQLHLNKIFAASFTSNPGSWRIMESVGLKYEGTLKQHVARFGQFYDLAYYGLLKEEFFAESQKDSIKQSIK</sequence>
<evidence type="ECO:0000313" key="3">
    <source>
        <dbReference type="Proteomes" id="UP000322267"/>
    </source>
</evidence>
<dbReference type="Pfam" id="PF13302">
    <property type="entry name" value="Acetyltransf_3"/>
    <property type="match status" value="1"/>
</dbReference>
<dbReference type="Gene3D" id="3.40.630.30">
    <property type="match status" value="1"/>
</dbReference>
<dbReference type="OrthoDB" id="9798081at2"/>
<evidence type="ECO:0000313" key="2">
    <source>
        <dbReference type="EMBL" id="TYS13511.1"/>
    </source>
</evidence>
<evidence type="ECO:0000259" key="1">
    <source>
        <dbReference type="PROSITE" id="PS51186"/>
    </source>
</evidence>
<dbReference type="Proteomes" id="UP000322267">
    <property type="component" value="Unassembled WGS sequence"/>
</dbReference>
<dbReference type="SUPFAM" id="SSF55729">
    <property type="entry name" value="Acyl-CoA N-acyltransferases (Nat)"/>
    <property type="match status" value="1"/>
</dbReference>
<dbReference type="RefSeq" id="WP_148942101.1">
    <property type="nucleotide sequence ID" value="NZ_VTEI01000019.1"/>
</dbReference>
<dbReference type="PROSITE" id="PS51186">
    <property type="entry name" value="GNAT"/>
    <property type="match status" value="1"/>
</dbReference>
<proteinExistence type="predicted"/>
<gene>
    <name evidence="2" type="ORF">FZC78_21345</name>
</gene>
<dbReference type="InterPro" id="IPR000182">
    <property type="entry name" value="GNAT_dom"/>
</dbReference>
<dbReference type="EMBL" id="VTEI01000019">
    <property type="protein sequence ID" value="TYS13511.1"/>
    <property type="molecule type" value="Genomic_DNA"/>
</dbReference>
<dbReference type="GO" id="GO:0016747">
    <property type="term" value="F:acyltransferase activity, transferring groups other than amino-acyl groups"/>
    <property type="evidence" value="ECO:0007669"/>
    <property type="project" value="InterPro"/>
</dbReference>
<organism evidence="2 3">
    <name type="scientific">Rossellomorea vietnamensis</name>
    <dbReference type="NCBI Taxonomy" id="218284"/>
    <lineage>
        <taxon>Bacteria</taxon>
        <taxon>Bacillati</taxon>
        <taxon>Bacillota</taxon>
        <taxon>Bacilli</taxon>
        <taxon>Bacillales</taxon>
        <taxon>Bacillaceae</taxon>
        <taxon>Rossellomorea</taxon>
    </lineage>
</organism>
<dbReference type="PANTHER" id="PTHR43792">
    <property type="entry name" value="GNAT FAMILY, PUTATIVE (AFU_ORTHOLOGUE AFUA_3G00765)-RELATED-RELATED"/>
    <property type="match status" value="1"/>
</dbReference>
<feature type="domain" description="N-acetyltransferase" evidence="1">
    <location>
        <begin position="9"/>
        <end position="175"/>
    </location>
</feature>
<comment type="caution">
    <text evidence="2">The sequence shown here is derived from an EMBL/GenBank/DDBJ whole genome shotgun (WGS) entry which is preliminary data.</text>
</comment>
<dbReference type="InterPro" id="IPR016181">
    <property type="entry name" value="Acyl_CoA_acyltransferase"/>
</dbReference>
<dbReference type="InterPro" id="IPR051531">
    <property type="entry name" value="N-acetyltransferase"/>
</dbReference>
<reference evidence="2 3" key="1">
    <citation type="submission" date="2019-08" db="EMBL/GenBank/DDBJ databases">
        <title>Bacillus genomes from the desert of Cuatro Cienegas, Coahuila.</title>
        <authorList>
            <person name="Olmedo-Alvarez G."/>
        </authorList>
    </citation>
    <scope>NUCLEOTIDE SEQUENCE [LARGE SCALE GENOMIC DNA]</scope>
    <source>
        <strain evidence="2 3">CH34_1T</strain>
    </source>
</reference>
<dbReference type="AlphaFoldDB" id="A0A5D4NJ08"/>
<name>A0A5D4NJ08_9BACI</name>
<accession>A0A5D4NJ08</accession>
<keyword evidence="2" id="KW-0808">Transferase</keyword>